<comment type="caution">
    <text evidence="1">The sequence shown here is derived from an EMBL/GenBank/DDBJ whole genome shotgun (WGS) entry which is preliminary data.</text>
</comment>
<gene>
    <name evidence="1" type="ORF">LTR37_003427</name>
</gene>
<organism evidence="1 2">
    <name type="scientific">Vermiconidia calcicola</name>
    <dbReference type="NCBI Taxonomy" id="1690605"/>
    <lineage>
        <taxon>Eukaryota</taxon>
        <taxon>Fungi</taxon>
        <taxon>Dikarya</taxon>
        <taxon>Ascomycota</taxon>
        <taxon>Pezizomycotina</taxon>
        <taxon>Dothideomycetes</taxon>
        <taxon>Dothideomycetidae</taxon>
        <taxon>Mycosphaerellales</taxon>
        <taxon>Extremaceae</taxon>
        <taxon>Vermiconidia</taxon>
    </lineage>
</organism>
<reference evidence="1" key="1">
    <citation type="submission" date="2023-07" db="EMBL/GenBank/DDBJ databases">
        <title>Black Yeasts Isolated from many extreme environments.</title>
        <authorList>
            <person name="Coleine C."/>
            <person name="Stajich J.E."/>
            <person name="Selbmann L."/>
        </authorList>
    </citation>
    <scope>NUCLEOTIDE SEQUENCE</scope>
    <source>
        <strain evidence="1">CCFEE 5714</strain>
    </source>
</reference>
<keyword evidence="2" id="KW-1185">Reference proteome</keyword>
<evidence type="ECO:0000313" key="1">
    <source>
        <dbReference type="EMBL" id="KAK3721137.1"/>
    </source>
</evidence>
<protein>
    <submittedName>
        <fullName evidence="1">Uncharacterized protein</fullName>
    </submittedName>
</protein>
<sequence>MFPGSDICGSSTLTHNAQQIWMSGAGGHGSLSKDYLLKAHLEPQELAVDLWRLHLWMVSERSAGRGRIVPLAIPTNSFSKN</sequence>
<dbReference type="Proteomes" id="UP001281147">
    <property type="component" value="Unassembled WGS sequence"/>
</dbReference>
<proteinExistence type="predicted"/>
<evidence type="ECO:0000313" key="2">
    <source>
        <dbReference type="Proteomes" id="UP001281147"/>
    </source>
</evidence>
<accession>A0ACC3NS16</accession>
<dbReference type="EMBL" id="JAUTXU010000019">
    <property type="protein sequence ID" value="KAK3721137.1"/>
    <property type="molecule type" value="Genomic_DNA"/>
</dbReference>
<name>A0ACC3NS16_9PEZI</name>